<dbReference type="AlphaFoldDB" id="A0A430AGU7"/>
<reference evidence="2 3" key="1">
    <citation type="submission" date="2017-05" db="EMBL/GenBank/DDBJ databases">
        <title>Vagococcus spp. assemblies.</title>
        <authorList>
            <person name="Gulvik C.A."/>
        </authorList>
    </citation>
    <scope>NUCLEOTIDE SEQUENCE [LARGE SCALE GENOMIC DNA]</scope>
    <source>
        <strain evidence="2 3">DSM 24756</strain>
    </source>
</reference>
<dbReference type="EMBL" id="NGJZ01000002">
    <property type="protein sequence ID" value="RSU07142.1"/>
    <property type="molecule type" value="Genomic_DNA"/>
</dbReference>
<dbReference type="RefSeq" id="WP_126824714.1">
    <property type="nucleotide sequence ID" value="NZ_JBHLWU010000002.1"/>
</dbReference>
<dbReference type="Proteomes" id="UP000288669">
    <property type="component" value="Unassembled WGS sequence"/>
</dbReference>
<name>A0A430AGU7_9ENTE</name>
<keyword evidence="3" id="KW-1185">Reference proteome</keyword>
<evidence type="ECO:0000256" key="1">
    <source>
        <dbReference type="SAM" id="Phobius"/>
    </source>
</evidence>
<comment type="caution">
    <text evidence="2">The sequence shown here is derived from an EMBL/GenBank/DDBJ whole genome shotgun (WGS) entry which is preliminary data.</text>
</comment>
<gene>
    <name evidence="2" type="ORF">CBF30_07760</name>
</gene>
<keyword evidence="1" id="KW-0472">Membrane</keyword>
<organism evidence="2 3">
    <name type="scientific">Vagococcus entomophilus</name>
    <dbReference type="NCBI Taxonomy" id="1160095"/>
    <lineage>
        <taxon>Bacteria</taxon>
        <taxon>Bacillati</taxon>
        <taxon>Bacillota</taxon>
        <taxon>Bacilli</taxon>
        <taxon>Lactobacillales</taxon>
        <taxon>Enterococcaceae</taxon>
        <taxon>Vagococcus</taxon>
    </lineage>
</organism>
<accession>A0A430AGU7</accession>
<keyword evidence="1" id="KW-0812">Transmembrane</keyword>
<proteinExistence type="predicted"/>
<evidence type="ECO:0000313" key="2">
    <source>
        <dbReference type="EMBL" id="RSU07142.1"/>
    </source>
</evidence>
<keyword evidence="1" id="KW-1133">Transmembrane helix</keyword>
<sequence>MKFILYGVLYSYLFLMGTSGVLAFLRQQIPFYLMCLNVGFALIGICSPLSPCFLWISLIGLLGTACLNGLILNGRIQVIHLASRLLLSVLLLLFYYLNK</sequence>
<evidence type="ECO:0000313" key="3">
    <source>
        <dbReference type="Proteomes" id="UP000288669"/>
    </source>
</evidence>
<feature type="transmembrane region" description="Helical" evidence="1">
    <location>
        <begin position="7"/>
        <end position="25"/>
    </location>
</feature>
<feature type="transmembrane region" description="Helical" evidence="1">
    <location>
        <begin position="78"/>
        <end position="97"/>
    </location>
</feature>
<protein>
    <submittedName>
        <fullName evidence="2">Uncharacterized protein</fullName>
    </submittedName>
</protein>